<evidence type="ECO:0000256" key="4">
    <source>
        <dbReference type="SAM" id="MobiDB-lite"/>
    </source>
</evidence>
<protein>
    <recommendedName>
        <fullName evidence="5">Asparagine synthetase domain-containing protein</fullName>
    </recommendedName>
</protein>
<dbReference type="Gene3D" id="3.40.50.620">
    <property type="entry name" value="HUPs"/>
    <property type="match status" value="1"/>
</dbReference>
<dbReference type="GO" id="GO:0006529">
    <property type="term" value="P:asparagine biosynthetic process"/>
    <property type="evidence" value="ECO:0007669"/>
    <property type="project" value="InterPro"/>
</dbReference>
<dbReference type="PANTHER" id="PTHR11772:SF23">
    <property type="entry name" value="ASPARAGINE SYNTHETASE [GLUTAMINE-HYDROLYZING]"/>
    <property type="match status" value="1"/>
</dbReference>
<dbReference type="CDD" id="cd01991">
    <property type="entry name" value="Asn_synthase_B_C"/>
    <property type="match status" value="1"/>
</dbReference>
<feature type="region of interest" description="Disordered" evidence="4">
    <location>
        <begin position="301"/>
        <end position="320"/>
    </location>
</feature>
<comment type="pathway">
    <text evidence="1">Amino-acid biosynthesis; L-asparagine biosynthesis; L-asparagine from L-aspartate (L-Gln route): step 1/1.</text>
</comment>
<name>A0AAN9A017_HALRR</name>
<accession>A0AAN9A017</accession>
<proteinExistence type="predicted"/>
<dbReference type="Proteomes" id="UP001381693">
    <property type="component" value="Unassembled WGS sequence"/>
</dbReference>
<dbReference type="AlphaFoldDB" id="A0AAN9A017"/>
<evidence type="ECO:0000313" key="6">
    <source>
        <dbReference type="EMBL" id="KAK7069534.1"/>
    </source>
</evidence>
<dbReference type="EMBL" id="JAXCGZ010016169">
    <property type="protein sequence ID" value="KAK7069534.1"/>
    <property type="molecule type" value="Genomic_DNA"/>
</dbReference>
<reference evidence="6 7" key="1">
    <citation type="submission" date="2023-11" db="EMBL/GenBank/DDBJ databases">
        <title>Halocaridina rubra genome assembly.</title>
        <authorList>
            <person name="Smith C."/>
        </authorList>
    </citation>
    <scope>NUCLEOTIDE SEQUENCE [LARGE SCALE GENOMIC DNA]</scope>
    <source>
        <strain evidence="6">EP-1</strain>
        <tissue evidence="6">Whole</tissue>
    </source>
</reference>
<dbReference type="GO" id="GO:0005524">
    <property type="term" value="F:ATP binding"/>
    <property type="evidence" value="ECO:0007669"/>
    <property type="project" value="UniProtKB-KW"/>
</dbReference>
<feature type="domain" description="Asparagine synthetase" evidence="5">
    <location>
        <begin position="65"/>
        <end position="211"/>
    </location>
</feature>
<gene>
    <name evidence="6" type="ORF">SK128_021872</name>
</gene>
<dbReference type="InterPro" id="IPR001962">
    <property type="entry name" value="Asn_synthase"/>
</dbReference>
<dbReference type="SUPFAM" id="SSF52402">
    <property type="entry name" value="Adenine nucleotide alpha hydrolases-like"/>
    <property type="match status" value="1"/>
</dbReference>
<sequence length="450" mass="51581">MDLEYSENGSSVVEPVLPGHYEEYNLRPTGKVQFQGRYRFHQVGAKPAYKTLVDVDVDGEVQANIRKLMKAAVKKRMIGHRRIGCMLSGGLDSSLIAGLVVECAKELGLSYPIQTFSIGMEDSPDVIAARKVAKHLGTEHHEVEFTAEEGIAMLKKLIYYLETYDITTIRASLGMYLISKYIREKTDSVVIFSGEGADELAQGYIYFAKAPDAEEAHKESMRLLQDLYMFDVLRADRSTAAHGLELRVPFLDHQFNSYFLSLPKETRQPINGVEKYVIRKSFRDYCIGRSEWHGLRSRPTLRSCSSEEEQQKRSNYHSQTLPLNGMKTCESLRGTGLIPEEILWRPKEAFSDGVSPQKKSWFTLLQAHAEEKITDEMFSKSQTKYPFNSPKTKESYLYRMHFEEHFPGCSKWIPYYWMPRWIDASDPSARTLKHYKSDVTPNSDECKSSH</sequence>
<dbReference type="InterPro" id="IPR014729">
    <property type="entry name" value="Rossmann-like_a/b/a_fold"/>
</dbReference>
<dbReference type="GO" id="GO:0005829">
    <property type="term" value="C:cytosol"/>
    <property type="evidence" value="ECO:0007669"/>
    <property type="project" value="TreeGrafter"/>
</dbReference>
<evidence type="ECO:0000259" key="5">
    <source>
        <dbReference type="Pfam" id="PF00733"/>
    </source>
</evidence>
<evidence type="ECO:0000313" key="7">
    <source>
        <dbReference type="Proteomes" id="UP001381693"/>
    </source>
</evidence>
<dbReference type="InterPro" id="IPR050795">
    <property type="entry name" value="Asn_Synthetase"/>
</dbReference>
<organism evidence="6 7">
    <name type="scientific">Halocaridina rubra</name>
    <name type="common">Hawaiian red shrimp</name>
    <dbReference type="NCBI Taxonomy" id="373956"/>
    <lineage>
        <taxon>Eukaryota</taxon>
        <taxon>Metazoa</taxon>
        <taxon>Ecdysozoa</taxon>
        <taxon>Arthropoda</taxon>
        <taxon>Crustacea</taxon>
        <taxon>Multicrustacea</taxon>
        <taxon>Malacostraca</taxon>
        <taxon>Eumalacostraca</taxon>
        <taxon>Eucarida</taxon>
        <taxon>Decapoda</taxon>
        <taxon>Pleocyemata</taxon>
        <taxon>Caridea</taxon>
        <taxon>Atyoidea</taxon>
        <taxon>Atyidae</taxon>
        <taxon>Halocaridina</taxon>
    </lineage>
</organism>
<evidence type="ECO:0000256" key="2">
    <source>
        <dbReference type="ARBA" id="ARBA00022741"/>
    </source>
</evidence>
<keyword evidence="3" id="KW-0067">ATP-binding</keyword>
<feature type="domain" description="Asparagine synthetase" evidence="5">
    <location>
        <begin position="336"/>
        <end position="418"/>
    </location>
</feature>
<dbReference type="GO" id="GO:0004066">
    <property type="term" value="F:asparagine synthase (glutamine-hydrolyzing) activity"/>
    <property type="evidence" value="ECO:0007669"/>
    <property type="project" value="InterPro"/>
</dbReference>
<comment type="caution">
    <text evidence="6">The sequence shown here is derived from an EMBL/GenBank/DDBJ whole genome shotgun (WGS) entry which is preliminary data.</text>
</comment>
<dbReference type="PANTHER" id="PTHR11772">
    <property type="entry name" value="ASPARAGINE SYNTHETASE"/>
    <property type="match status" value="1"/>
</dbReference>
<keyword evidence="2" id="KW-0547">Nucleotide-binding</keyword>
<evidence type="ECO:0000256" key="1">
    <source>
        <dbReference type="ARBA" id="ARBA00005187"/>
    </source>
</evidence>
<dbReference type="Pfam" id="PF00733">
    <property type="entry name" value="Asn_synthase"/>
    <property type="match status" value="2"/>
</dbReference>
<keyword evidence="7" id="KW-1185">Reference proteome</keyword>
<evidence type="ECO:0000256" key="3">
    <source>
        <dbReference type="ARBA" id="ARBA00022840"/>
    </source>
</evidence>